<keyword evidence="2" id="KW-1185">Reference proteome</keyword>
<accession>A0A2U1L2I3</accession>
<dbReference type="Proteomes" id="UP000245207">
    <property type="component" value="Unassembled WGS sequence"/>
</dbReference>
<evidence type="ECO:0000313" key="1">
    <source>
        <dbReference type="EMBL" id="PWA43221.1"/>
    </source>
</evidence>
<dbReference type="AlphaFoldDB" id="A0A2U1L2I3"/>
<dbReference type="OrthoDB" id="1626798at2759"/>
<name>A0A2U1L2I3_ARTAN</name>
<protein>
    <submittedName>
        <fullName evidence="1">Uncharacterized protein</fullName>
    </submittedName>
</protein>
<gene>
    <name evidence="1" type="ORF">CTI12_AA534630</name>
</gene>
<dbReference type="PANTHER" id="PTHR47481">
    <property type="match status" value="1"/>
</dbReference>
<comment type="caution">
    <text evidence="1">The sequence shown here is derived from an EMBL/GenBank/DDBJ whole genome shotgun (WGS) entry which is preliminary data.</text>
</comment>
<evidence type="ECO:0000313" key="2">
    <source>
        <dbReference type="Proteomes" id="UP000245207"/>
    </source>
</evidence>
<organism evidence="1 2">
    <name type="scientific">Artemisia annua</name>
    <name type="common">Sweet wormwood</name>
    <dbReference type="NCBI Taxonomy" id="35608"/>
    <lineage>
        <taxon>Eukaryota</taxon>
        <taxon>Viridiplantae</taxon>
        <taxon>Streptophyta</taxon>
        <taxon>Embryophyta</taxon>
        <taxon>Tracheophyta</taxon>
        <taxon>Spermatophyta</taxon>
        <taxon>Magnoliopsida</taxon>
        <taxon>eudicotyledons</taxon>
        <taxon>Gunneridae</taxon>
        <taxon>Pentapetalae</taxon>
        <taxon>asterids</taxon>
        <taxon>campanulids</taxon>
        <taxon>Asterales</taxon>
        <taxon>Asteraceae</taxon>
        <taxon>Asteroideae</taxon>
        <taxon>Anthemideae</taxon>
        <taxon>Artemisiinae</taxon>
        <taxon>Artemisia</taxon>
    </lineage>
</organism>
<proteinExistence type="predicted"/>
<dbReference type="PANTHER" id="PTHR47481:SF41">
    <property type="entry name" value="COPIA-LIKE POLYPROTEIN_RETROTRANSPOSON"/>
    <property type="match status" value="1"/>
</dbReference>
<dbReference type="EMBL" id="PKPP01011951">
    <property type="protein sequence ID" value="PWA43221.1"/>
    <property type="molecule type" value="Genomic_DNA"/>
</dbReference>
<sequence>MYSIILTPPPQAHPLLTHYESNDSLVVMWIYSTISPKLVDMIVDDSATASGVWKRRTDIFHDNKDARVIQLDNEIRNMVIGNLSVTDFFQDLKSKADRLANLGSKVNDSSLVTYAINGERVTTALDEAVNVRHKSRISYWSSFSSYRRDTARDGNVHESIAYLRTSFSKSPTLSLHTRLGVDDPIIEPSSQRAYLRTIIPSSRKSFGNYPPLIVIRGSLDWALTDFICRYDNSLQKVELNNSAMGEVVRLRTNLEQADGLASQLWKELGEERNHWKVEKFSLTAKLEEVMQKKETAMNEKTTILIGM</sequence>
<reference evidence="1 2" key="1">
    <citation type="journal article" date="2018" name="Mol. Plant">
        <title>The genome of Artemisia annua provides insight into the evolution of Asteraceae family and artemisinin biosynthesis.</title>
        <authorList>
            <person name="Shen Q."/>
            <person name="Zhang L."/>
            <person name="Liao Z."/>
            <person name="Wang S."/>
            <person name="Yan T."/>
            <person name="Shi P."/>
            <person name="Liu M."/>
            <person name="Fu X."/>
            <person name="Pan Q."/>
            <person name="Wang Y."/>
            <person name="Lv Z."/>
            <person name="Lu X."/>
            <person name="Zhang F."/>
            <person name="Jiang W."/>
            <person name="Ma Y."/>
            <person name="Chen M."/>
            <person name="Hao X."/>
            <person name="Li L."/>
            <person name="Tang Y."/>
            <person name="Lv G."/>
            <person name="Zhou Y."/>
            <person name="Sun X."/>
            <person name="Brodelius P.E."/>
            <person name="Rose J.K.C."/>
            <person name="Tang K."/>
        </authorList>
    </citation>
    <scope>NUCLEOTIDE SEQUENCE [LARGE SCALE GENOMIC DNA]</scope>
    <source>
        <strain evidence="2">cv. Huhao1</strain>
        <tissue evidence="1">Leaf</tissue>
    </source>
</reference>